<evidence type="ECO:0000259" key="3">
    <source>
        <dbReference type="Pfam" id="PF01764"/>
    </source>
</evidence>
<comment type="caution">
    <text evidence="4">The sequence shown here is derived from an EMBL/GenBank/DDBJ whole genome shotgun (WGS) entry which is preliminary data.</text>
</comment>
<dbReference type="Proteomes" id="UP000290289">
    <property type="component" value="Chromosome 9"/>
</dbReference>
<dbReference type="InterPro" id="IPR044819">
    <property type="entry name" value="OBL-like"/>
</dbReference>
<name>A0A498J2R2_MALDO</name>
<keyword evidence="1" id="KW-0378">Hydrolase</keyword>
<dbReference type="PANTHER" id="PTHR46086:SF3">
    <property type="entry name" value="TRIACYLGLYCEROL LIPASE OBL1"/>
    <property type="match status" value="1"/>
</dbReference>
<dbReference type="GO" id="GO:0006629">
    <property type="term" value="P:lipid metabolic process"/>
    <property type="evidence" value="ECO:0007669"/>
    <property type="project" value="InterPro"/>
</dbReference>
<protein>
    <recommendedName>
        <fullName evidence="3">Fungal lipase-type domain-containing protein</fullName>
    </recommendedName>
</protein>
<dbReference type="SUPFAM" id="SSF53474">
    <property type="entry name" value="alpha/beta-Hydrolases"/>
    <property type="match status" value="1"/>
</dbReference>
<keyword evidence="2" id="KW-1133">Transmembrane helix</keyword>
<dbReference type="CDD" id="cd00519">
    <property type="entry name" value="Lipase_3"/>
    <property type="match status" value="1"/>
</dbReference>
<dbReference type="Pfam" id="PF01764">
    <property type="entry name" value="Lipase_3"/>
    <property type="match status" value="1"/>
</dbReference>
<dbReference type="EMBL" id="RDQH01000335">
    <property type="protein sequence ID" value="RXH88945.1"/>
    <property type="molecule type" value="Genomic_DNA"/>
</dbReference>
<evidence type="ECO:0000256" key="2">
    <source>
        <dbReference type="SAM" id="Phobius"/>
    </source>
</evidence>
<evidence type="ECO:0000313" key="5">
    <source>
        <dbReference type="Proteomes" id="UP000290289"/>
    </source>
</evidence>
<organism evidence="4 5">
    <name type="scientific">Malus domestica</name>
    <name type="common">Apple</name>
    <name type="synonym">Pyrus malus</name>
    <dbReference type="NCBI Taxonomy" id="3750"/>
    <lineage>
        <taxon>Eukaryota</taxon>
        <taxon>Viridiplantae</taxon>
        <taxon>Streptophyta</taxon>
        <taxon>Embryophyta</taxon>
        <taxon>Tracheophyta</taxon>
        <taxon>Spermatophyta</taxon>
        <taxon>Magnoliopsida</taxon>
        <taxon>eudicotyledons</taxon>
        <taxon>Gunneridae</taxon>
        <taxon>Pentapetalae</taxon>
        <taxon>rosids</taxon>
        <taxon>fabids</taxon>
        <taxon>Rosales</taxon>
        <taxon>Rosaceae</taxon>
        <taxon>Amygdaloideae</taxon>
        <taxon>Maleae</taxon>
        <taxon>Malus</taxon>
    </lineage>
</organism>
<evidence type="ECO:0000256" key="1">
    <source>
        <dbReference type="ARBA" id="ARBA00022801"/>
    </source>
</evidence>
<accession>A0A498J2R2</accession>
<keyword evidence="2" id="KW-0472">Membrane</keyword>
<keyword evidence="5" id="KW-1185">Reference proteome</keyword>
<keyword evidence="2" id="KW-0812">Transmembrane</keyword>
<dbReference type="InterPro" id="IPR029058">
    <property type="entry name" value="AB_hydrolase_fold"/>
</dbReference>
<dbReference type="InterPro" id="IPR002921">
    <property type="entry name" value="Fungal_lipase-type"/>
</dbReference>
<dbReference type="GO" id="GO:0004806">
    <property type="term" value="F:triacylglycerol lipase activity"/>
    <property type="evidence" value="ECO:0007669"/>
    <property type="project" value="InterPro"/>
</dbReference>
<proteinExistence type="predicted"/>
<reference evidence="4 5" key="1">
    <citation type="submission" date="2018-10" db="EMBL/GenBank/DDBJ databases">
        <title>A high-quality apple genome assembly.</title>
        <authorList>
            <person name="Hu J."/>
        </authorList>
    </citation>
    <scope>NUCLEOTIDE SEQUENCE [LARGE SCALE GENOMIC DNA]</scope>
    <source>
        <strain evidence="5">cv. HFTH1</strain>
        <tissue evidence="4">Young leaf</tissue>
    </source>
</reference>
<dbReference type="AlphaFoldDB" id="A0A498J2R2"/>
<sequence>MGFPEASLGNRTTVVTLRNDLQMKHKENESRITGHSLGGALAILFTSVLVLHEEMKVMQRLLGVYTLGQPRVGDRQLARYVDTSLGSPIPKHFRVVYCNDPLPRLPYDYENFMFKHFGVCLHYDSCYIEHLLWNEITSTRISESCLGADKKLSNGLHTWTRVSRGVALHFRTSDRTSVSRYLSTFPYILHQFREAGKGALRSDV</sequence>
<feature type="domain" description="Fungal lipase-type" evidence="3">
    <location>
        <begin position="17"/>
        <end position="108"/>
    </location>
</feature>
<evidence type="ECO:0000313" key="4">
    <source>
        <dbReference type="EMBL" id="RXH88945.1"/>
    </source>
</evidence>
<dbReference type="Gene3D" id="3.40.50.1820">
    <property type="entry name" value="alpha/beta hydrolase"/>
    <property type="match status" value="1"/>
</dbReference>
<gene>
    <name evidence="4" type="ORF">DVH24_000544</name>
</gene>
<dbReference type="PANTHER" id="PTHR46086">
    <property type="entry name" value="ALPHA/BETA-HYDROLASES SUPERFAMILY PROTEIN"/>
    <property type="match status" value="1"/>
</dbReference>
<feature type="transmembrane region" description="Helical" evidence="2">
    <location>
        <begin position="32"/>
        <end position="51"/>
    </location>
</feature>